<dbReference type="SUPFAM" id="SSF53756">
    <property type="entry name" value="UDP-Glycosyltransferase/glycogen phosphorylase"/>
    <property type="match status" value="1"/>
</dbReference>
<evidence type="ECO:0000313" key="4">
    <source>
        <dbReference type="EMBL" id="AKB91180.1"/>
    </source>
</evidence>
<protein>
    <submittedName>
        <fullName evidence="4">Polyglycerol-phosphate alpha-glucosyltransferase</fullName>
    </submittedName>
</protein>
<dbReference type="EMBL" id="KP076273">
    <property type="protein sequence ID" value="AKB91180.1"/>
    <property type="molecule type" value="Genomic_DNA"/>
</dbReference>
<proteinExistence type="inferred from homology"/>
<dbReference type="InterPro" id="IPR001296">
    <property type="entry name" value="Glyco_trans_1"/>
</dbReference>
<dbReference type="GO" id="GO:0016757">
    <property type="term" value="F:glycosyltransferase activity"/>
    <property type="evidence" value="ECO:0007669"/>
    <property type="project" value="InterPro"/>
</dbReference>
<evidence type="ECO:0000259" key="2">
    <source>
        <dbReference type="Pfam" id="PF00534"/>
    </source>
</evidence>
<dbReference type="Gene3D" id="3.40.50.2000">
    <property type="entry name" value="Glycogen Phosphorylase B"/>
    <property type="match status" value="2"/>
</dbReference>
<feature type="domain" description="Glycosyltransferase subfamily 4-like N-terminal" evidence="3">
    <location>
        <begin position="15"/>
        <end position="172"/>
    </location>
</feature>
<keyword evidence="4" id="KW-0808">Transferase</keyword>
<dbReference type="InterPro" id="IPR028098">
    <property type="entry name" value="Glyco_trans_4-like_N"/>
</dbReference>
<organism evidence="4">
    <name type="scientific">Bacillus cereus</name>
    <dbReference type="NCBI Taxonomy" id="1396"/>
    <lineage>
        <taxon>Bacteria</taxon>
        <taxon>Bacillati</taxon>
        <taxon>Bacillota</taxon>
        <taxon>Bacilli</taxon>
        <taxon>Bacillales</taxon>
        <taxon>Bacillaceae</taxon>
        <taxon>Bacillus</taxon>
        <taxon>Bacillus cereus group</taxon>
    </lineage>
</organism>
<dbReference type="Pfam" id="PF13439">
    <property type="entry name" value="Glyco_transf_4"/>
    <property type="match status" value="1"/>
</dbReference>
<dbReference type="CDD" id="cd03811">
    <property type="entry name" value="GT4_GT28_WabH-like"/>
    <property type="match status" value="1"/>
</dbReference>
<dbReference type="RefSeq" id="WP_061457904.1">
    <property type="nucleotide sequence ID" value="NZ_CP091476.1"/>
</dbReference>
<dbReference type="PANTHER" id="PTHR12526">
    <property type="entry name" value="GLYCOSYLTRANSFERASE"/>
    <property type="match status" value="1"/>
</dbReference>
<dbReference type="AlphaFoldDB" id="A0A0E3STS3"/>
<comment type="similarity">
    <text evidence="1">Belongs to the glycosyltransferase group 1 family. Glycosyltransferase 4 subfamily.</text>
</comment>
<evidence type="ECO:0000259" key="3">
    <source>
        <dbReference type="Pfam" id="PF13439"/>
    </source>
</evidence>
<evidence type="ECO:0000256" key="1">
    <source>
        <dbReference type="ARBA" id="ARBA00009481"/>
    </source>
</evidence>
<dbReference type="PANTHER" id="PTHR12526:SF630">
    <property type="entry name" value="GLYCOSYLTRANSFERASE"/>
    <property type="match status" value="1"/>
</dbReference>
<accession>A0A0E3STS3</accession>
<sequence length="355" mass="40230">MKKKVAVIVPSLNGGGAEKVMVNIIRNLDRSKFDICLILIKKEGPYLKLVPSDVRLIDLNSDRVRYSLTKLVKALNNFGPDVILSTLGHLNLALLAIRPLLKGKPKIIVREANTPSKSITTKKRLFSYLYKCLYPKADLIVAQCKDMKQDIIRLFNIDEKKIRHIYNPLDIKKIKENMDKDNPYDKNAVNILSVGRLTSQKGFDTLISAFKIVTERVPMAQLTILGEGELKDQLQAQAEQLNISEKLSFVDFVDNPYPYYFFAETYVLSSRWEGFPNTLLEAIACGTKAVATNCKSGPREILEENKYGILVEEENHILLAEGIIDSILGENRSKNRAEDFSINKIIHEYEEILLS</sequence>
<reference evidence="4" key="1">
    <citation type="journal article" date="2015" name="MicrobiologyOpen">
        <title>Alternative modes of biofilm formation by plant-associated Bacillus cereus.</title>
        <authorList>
            <person name="Gao T."/>
            <person name="Foulston L."/>
            <person name="Chai Y."/>
            <person name="Wang Q."/>
            <person name="Losick R."/>
        </authorList>
    </citation>
    <scope>NUCLEOTIDE SEQUENCE</scope>
    <source>
        <strain evidence="4">905</strain>
    </source>
</reference>
<name>A0A0E3STS3_BACCE</name>
<dbReference type="Pfam" id="PF00534">
    <property type="entry name" value="Glycos_transf_1"/>
    <property type="match status" value="1"/>
</dbReference>
<feature type="domain" description="Glycosyl transferase family 1" evidence="2">
    <location>
        <begin position="176"/>
        <end position="335"/>
    </location>
</feature>